<dbReference type="PROSITE" id="PS50088">
    <property type="entry name" value="ANK_REPEAT"/>
    <property type="match status" value="1"/>
</dbReference>
<dbReference type="InterPro" id="IPR002110">
    <property type="entry name" value="Ankyrin_rpt"/>
</dbReference>
<protein>
    <submittedName>
        <fullName evidence="4">Uncharacterized protein</fullName>
    </submittedName>
</protein>
<dbReference type="Proteomes" id="UP000678499">
    <property type="component" value="Unassembled WGS sequence"/>
</dbReference>
<proteinExistence type="predicted"/>
<dbReference type="OrthoDB" id="3246549at2759"/>
<evidence type="ECO:0000256" key="1">
    <source>
        <dbReference type="ARBA" id="ARBA00022737"/>
    </source>
</evidence>
<reference evidence="4" key="1">
    <citation type="submission" date="2020-11" db="EMBL/GenBank/DDBJ databases">
        <authorList>
            <person name="Tran Van P."/>
        </authorList>
    </citation>
    <scope>NUCLEOTIDE SEQUENCE</scope>
</reference>
<evidence type="ECO:0000256" key="2">
    <source>
        <dbReference type="ARBA" id="ARBA00023043"/>
    </source>
</evidence>
<dbReference type="InterPro" id="IPR036770">
    <property type="entry name" value="Ankyrin_rpt-contain_sf"/>
</dbReference>
<dbReference type="EMBL" id="OA882156">
    <property type="protein sequence ID" value="CAD7273343.1"/>
    <property type="molecule type" value="Genomic_DNA"/>
</dbReference>
<evidence type="ECO:0000313" key="5">
    <source>
        <dbReference type="Proteomes" id="UP000678499"/>
    </source>
</evidence>
<evidence type="ECO:0000256" key="3">
    <source>
        <dbReference type="PROSITE-ProRule" id="PRU00023"/>
    </source>
</evidence>
<feature type="repeat" description="ANK" evidence="3">
    <location>
        <begin position="47"/>
        <end position="79"/>
    </location>
</feature>
<sequence>ELLLKHGADAEIANCNGGTCLINSVQSAPLCRMLLQHGVNANVADLHGRTAVHYAVSMNKLEALQVLAEFNADFTTRTIQGETPLMLACREAKCNVFEFLVDQVRRVHSSSSSSAAALERELLDALLLMGASLYEVCSQDCTQYWASAVDVMSAAAASSAVLDDDDDKSSSSSSFLDLPLFRGRRIFRTTEEFEEMLMDSDAGAAQTAQYWFEEKVPVDLVLDLLDMIIREIEPSRQLLSLHPQSTNQVVAFDDVLCCIPHLLHYVAETEEDHPRLVAICRQLGEMNSRTFVTGLSVLHSAVTTTRRFSIETVLTPEQYPSVGPTLPSLKLTQVLLKAGWNPDVVDKCFTTPLHSVLCAKYPGSVIPKDKIAKLLLDAGCQVDLVDARGRRAFEYLPPSEKRVLSLRNLAATAVGLLPNPKTRDELSGILPAELVPFVAQRTYRADEATLALAQFSNSATYFYFREDDGMCVLFA</sequence>
<keyword evidence="1" id="KW-0677">Repeat</keyword>
<gene>
    <name evidence="4" type="ORF">NMOB1V02_LOCUS1235</name>
</gene>
<accession>A0A7R9BGL2</accession>
<feature type="non-terminal residue" evidence="4">
    <location>
        <position position="475"/>
    </location>
</feature>
<keyword evidence="5" id="KW-1185">Reference proteome</keyword>
<dbReference type="Pfam" id="PF12796">
    <property type="entry name" value="Ank_2"/>
    <property type="match status" value="1"/>
</dbReference>
<organism evidence="4">
    <name type="scientific">Notodromas monacha</name>
    <dbReference type="NCBI Taxonomy" id="399045"/>
    <lineage>
        <taxon>Eukaryota</taxon>
        <taxon>Metazoa</taxon>
        <taxon>Ecdysozoa</taxon>
        <taxon>Arthropoda</taxon>
        <taxon>Crustacea</taxon>
        <taxon>Oligostraca</taxon>
        <taxon>Ostracoda</taxon>
        <taxon>Podocopa</taxon>
        <taxon>Podocopida</taxon>
        <taxon>Cypridocopina</taxon>
        <taxon>Cypridoidea</taxon>
        <taxon>Cyprididae</taxon>
        <taxon>Notodromas</taxon>
    </lineage>
</organism>
<dbReference type="AlphaFoldDB" id="A0A7R9BGL2"/>
<dbReference type="SUPFAM" id="SSF48403">
    <property type="entry name" value="Ankyrin repeat"/>
    <property type="match status" value="1"/>
</dbReference>
<evidence type="ECO:0000313" key="4">
    <source>
        <dbReference type="EMBL" id="CAD7273343.1"/>
    </source>
</evidence>
<dbReference type="PANTHER" id="PTHR24171">
    <property type="entry name" value="ANKYRIN REPEAT DOMAIN-CONTAINING PROTEIN 39-RELATED"/>
    <property type="match status" value="1"/>
</dbReference>
<dbReference type="Gene3D" id="1.25.40.20">
    <property type="entry name" value="Ankyrin repeat-containing domain"/>
    <property type="match status" value="2"/>
</dbReference>
<name>A0A7R9BGL2_9CRUS</name>
<keyword evidence="2 3" id="KW-0040">ANK repeat</keyword>
<dbReference type="PANTHER" id="PTHR24171:SF9">
    <property type="entry name" value="ANKYRIN REPEAT DOMAIN-CONTAINING PROTEIN 39"/>
    <property type="match status" value="1"/>
</dbReference>
<dbReference type="EMBL" id="CAJPEX010000119">
    <property type="protein sequence ID" value="CAG0913495.1"/>
    <property type="molecule type" value="Genomic_DNA"/>
</dbReference>
<dbReference type="SMART" id="SM00248">
    <property type="entry name" value="ANK"/>
    <property type="match status" value="5"/>
</dbReference>
<dbReference type="PROSITE" id="PS50297">
    <property type="entry name" value="ANK_REP_REGION"/>
    <property type="match status" value="1"/>
</dbReference>